<dbReference type="InterPro" id="IPR051678">
    <property type="entry name" value="AGP_Transferase"/>
</dbReference>
<sequence>MGELRYETELVRALLREQHPDLAELELREVVGGWDNQQFRLGDELAVRMPRTERAPELLRTERRWLPQLAERLPLPTPVPVRDGEPSALFAHHWNIVRWVEGEPADRTPVTHAASAERLADFLRALHQPAPTDAPTSPDRGVPLSELTGIDGWFELLDGYAQAALVRDVWEKALAAPPWQGPPVWLHADLHPANVVVQDEMLAGVIDFGDLCAGDPAADLMAAWMLLPDGSASRFFDAYERADEATVDRARGLAVLKALVLVDIGMAGRLGRPGGKPTWEPAGYATLERVLGDAVGALGV</sequence>
<dbReference type="SUPFAM" id="SSF56112">
    <property type="entry name" value="Protein kinase-like (PK-like)"/>
    <property type="match status" value="1"/>
</dbReference>
<evidence type="ECO:0000313" key="2">
    <source>
        <dbReference type="EMBL" id="NGO77617.1"/>
    </source>
</evidence>
<dbReference type="RefSeq" id="WP_165333077.1">
    <property type="nucleotide sequence ID" value="NZ_JAAKZW010000070.1"/>
</dbReference>
<dbReference type="CDD" id="cd05155">
    <property type="entry name" value="APH_ChoK_like_1"/>
    <property type="match status" value="1"/>
</dbReference>
<dbReference type="Pfam" id="PF01636">
    <property type="entry name" value="APH"/>
    <property type="match status" value="1"/>
</dbReference>
<dbReference type="GO" id="GO:0016740">
    <property type="term" value="F:transferase activity"/>
    <property type="evidence" value="ECO:0007669"/>
    <property type="project" value="UniProtKB-KW"/>
</dbReference>
<keyword evidence="2" id="KW-0808">Transferase</keyword>
<accession>A0A6G4XLB3</accession>
<dbReference type="EMBL" id="JAAKZW010000070">
    <property type="protein sequence ID" value="NGO77617.1"/>
    <property type="molecule type" value="Genomic_DNA"/>
</dbReference>
<gene>
    <name evidence="2" type="ORF">G6045_18420</name>
</gene>
<protein>
    <submittedName>
        <fullName evidence="2">Aminoglycoside phosphotransferase family protein</fullName>
    </submittedName>
</protein>
<organism evidence="2 3">
    <name type="scientific">Streptomyces mesophilus</name>
    <dbReference type="NCBI Taxonomy" id="1775132"/>
    <lineage>
        <taxon>Bacteria</taxon>
        <taxon>Bacillati</taxon>
        <taxon>Actinomycetota</taxon>
        <taxon>Actinomycetes</taxon>
        <taxon>Kitasatosporales</taxon>
        <taxon>Streptomycetaceae</taxon>
        <taxon>Streptomyces</taxon>
    </lineage>
</organism>
<dbReference type="InterPro" id="IPR002575">
    <property type="entry name" value="Aminoglycoside_PTrfase"/>
</dbReference>
<dbReference type="InterPro" id="IPR011009">
    <property type="entry name" value="Kinase-like_dom_sf"/>
</dbReference>
<dbReference type="PANTHER" id="PTHR21310:SF42">
    <property type="entry name" value="BIFUNCTIONAL AAC_APH"/>
    <property type="match status" value="1"/>
</dbReference>
<proteinExistence type="predicted"/>
<dbReference type="Gene3D" id="3.90.1200.10">
    <property type="match status" value="1"/>
</dbReference>
<keyword evidence="3" id="KW-1185">Reference proteome</keyword>
<evidence type="ECO:0000313" key="3">
    <source>
        <dbReference type="Proteomes" id="UP000481109"/>
    </source>
</evidence>
<evidence type="ECO:0000259" key="1">
    <source>
        <dbReference type="Pfam" id="PF01636"/>
    </source>
</evidence>
<name>A0A6G4XLB3_9ACTN</name>
<dbReference type="Gene3D" id="3.30.200.20">
    <property type="entry name" value="Phosphorylase Kinase, domain 1"/>
    <property type="match status" value="1"/>
</dbReference>
<dbReference type="PANTHER" id="PTHR21310">
    <property type="entry name" value="AMINOGLYCOSIDE PHOSPHOTRANSFERASE-RELATED-RELATED"/>
    <property type="match status" value="1"/>
</dbReference>
<dbReference type="AlphaFoldDB" id="A0A6G4XLB3"/>
<dbReference type="Proteomes" id="UP000481109">
    <property type="component" value="Unassembled WGS sequence"/>
</dbReference>
<reference evidence="2 3" key="1">
    <citation type="submission" date="2020-02" db="EMBL/GenBank/DDBJ databases">
        <title>Whole-genome analyses of novel actinobacteria.</title>
        <authorList>
            <person name="Sahin N."/>
            <person name="Tokatli A."/>
        </authorList>
    </citation>
    <scope>NUCLEOTIDE SEQUENCE [LARGE SCALE GENOMIC DNA]</scope>
    <source>
        <strain evidence="2 3">YC504</strain>
    </source>
</reference>
<comment type="caution">
    <text evidence="2">The sequence shown here is derived from an EMBL/GenBank/DDBJ whole genome shotgun (WGS) entry which is preliminary data.</text>
</comment>
<feature type="domain" description="Aminoglycoside phosphotransferase" evidence="1">
    <location>
        <begin position="27"/>
        <end position="252"/>
    </location>
</feature>